<dbReference type="Proteomes" id="UP001208074">
    <property type="component" value="Unassembled WGS sequence"/>
</dbReference>
<dbReference type="RefSeq" id="WP_026485416.1">
    <property type="nucleotide sequence ID" value="NZ_JAPKNB010000006.1"/>
</dbReference>
<organism evidence="1 2">
    <name type="scientific">Alcaligenes phenolicus</name>
    <dbReference type="NCBI Taxonomy" id="232846"/>
    <lineage>
        <taxon>Bacteria</taxon>
        <taxon>Pseudomonadati</taxon>
        <taxon>Pseudomonadota</taxon>
        <taxon>Betaproteobacteria</taxon>
        <taxon>Burkholderiales</taxon>
        <taxon>Alcaligenaceae</taxon>
        <taxon>Alcaligenes</taxon>
    </lineage>
</organism>
<gene>
    <name evidence="1" type="ORF">OSH02_09830</name>
</gene>
<dbReference type="EMBL" id="JAPKNB010000006">
    <property type="protein sequence ID" value="MCX5565665.1"/>
    <property type="molecule type" value="Genomic_DNA"/>
</dbReference>
<reference evidence="1" key="1">
    <citation type="submission" date="2022-11" db="EMBL/GenBank/DDBJ databases">
        <title>Biodiversity and phylogenetic relationships of bacteria.</title>
        <authorList>
            <person name="Machado R.A.R."/>
            <person name="Bhat A."/>
            <person name="Loulou A."/>
            <person name="Kallel S."/>
        </authorList>
    </citation>
    <scope>NUCLEOTIDE SEQUENCE</scope>
    <source>
        <strain evidence="1">DSM 16503</strain>
    </source>
</reference>
<dbReference type="AlphaFoldDB" id="A0AAW5VZB8"/>
<evidence type="ECO:0000313" key="1">
    <source>
        <dbReference type="EMBL" id="MCX5565665.1"/>
    </source>
</evidence>
<protein>
    <submittedName>
        <fullName evidence="1">Uncharacterized protein</fullName>
    </submittedName>
</protein>
<sequence length="69" mass="7733">MPVLTALDECLATLDQISNHADLGLNDPSKRDDVLPMIKRCCDEIDETVRGVFEGLPEYAEFVDRGMLH</sequence>
<name>A0AAW5VZB8_9BURK</name>
<evidence type="ECO:0000313" key="2">
    <source>
        <dbReference type="Proteomes" id="UP001208074"/>
    </source>
</evidence>
<comment type="caution">
    <text evidence="1">The sequence shown here is derived from an EMBL/GenBank/DDBJ whole genome shotgun (WGS) entry which is preliminary data.</text>
</comment>
<accession>A0AAW5VZB8</accession>
<proteinExistence type="predicted"/>